<dbReference type="InterPro" id="IPR014721">
    <property type="entry name" value="Ribsml_uS5_D2-typ_fold_subgr"/>
</dbReference>
<name>A0AA37VUL2_9GAMM</name>
<feature type="domain" description="MutL C-terminal dimerisation" evidence="7">
    <location>
        <begin position="452"/>
        <end position="590"/>
    </location>
</feature>
<dbReference type="PANTHER" id="PTHR10073:SF12">
    <property type="entry name" value="DNA MISMATCH REPAIR PROTEIN MLH1"/>
    <property type="match status" value="1"/>
</dbReference>
<comment type="function">
    <text evidence="5">This protein is involved in the repair of mismatches in DNA. It is required for dam-dependent methyl-directed DNA mismatch repair. May act as a 'molecular matchmaker', a protein that promotes the formation of a stable complex between two or more DNA-binding proteins in an ATP-dependent manner without itself being part of a final effector complex.</text>
</comment>
<dbReference type="GO" id="GO:0006298">
    <property type="term" value="P:mismatch repair"/>
    <property type="evidence" value="ECO:0007669"/>
    <property type="project" value="UniProtKB-UniRule"/>
</dbReference>
<evidence type="ECO:0000256" key="5">
    <source>
        <dbReference type="HAMAP-Rule" id="MF_00149"/>
    </source>
</evidence>
<feature type="compositionally biased region" description="Polar residues" evidence="6">
    <location>
        <begin position="347"/>
        <end position="356"/>
    </location>
</feature>
<dbReference type="SMART" id="SM00853">
    <property type="entry name" value="MutL_C"/>
    <property type="match status" value="1"/>
</dbReference>
<reference evidence="9" key="2">
    <citation type="submission" date="2023-01" db="EMBL/GenBank/DDBJ databases">
        <title>Draft genome sequence of Paraferrimonas sedimenticola strain NBRC 101628.</title>
        <authorList>
            <person name="Sun Q."/>
            <person name="Mori K."/>
        </authorList>
    </citation>
    <scope>NUCLEOTIDE SEQUENCE</scope>
    <source>
        <strain evidence="9">NBRC 101628</strain>
    </source>
</reference>
<dbReference type="PANTHER" id="PTHR10073">
    <property type="entry name" value="DNA MISMATCH REPAIR PROTEIN MLH, PMS, MUTL"/>
    <property type="match status" value="1"/>
</dbReference>
<evidence type="ECO:0000256" key="2">
    <source>
        <dbReference type="ARBA" id="ARBA00021975"/>
    </source>
</evidence>
<keyword evidence="10" id="KW-1185">Reference proteome</keyword>
<dbReference type="EMBL" id="BSNC01000003">
    <property type="protein sequence ID" value="GLP95741.1"/>
    <property type="molecule type" value="Genomic_DNA"/>
</dbReference>
<dbReference type="SMART" id="SM01340">
    <property type="entry name" value="DNA_mis_repair"/>
    <property type="match status" value="1"/>
</dbReference>
<dbReference type="Pfam" id="PF01119">
    <property type="entry name" value="DNA_mis_repair"/>
    <property type="match status" value="1"/>
</dbReference>
<feature type="domain" description="DNA mismatch repair protein S5" evidence="8">
    <location>
        <begin position="213"/>
        <end position="329"/>
    </location>
</feature>
<dbReference type="NCBIfam" id="TIGR00585">
    <property type="entry name" value="mutl"/>
    <property type="match status" value="1"/>
</dbReference>
<keyword evidence="4 5" id="KW-0234">DNA repair</keyword>
<dbReference type="InterPro" id="IPR013507">
    <property type="entry name" value="DNA_mismatch_S5_2-like"/>
</dbReference>
<evidence type="ECO:0000313" key="9">
    <source>
        <dbReference type="EMBL" id="GLP95741.1"/>
    </source>
</evidence>
<dbReference type="GO" id="GO:0140664">
    <property type="term" value="F:ATP-dependent DNA damage sensor activity"/>
    <property type="evidence" value="ECO:0007669"/>
    <property type="project" value="InterPro"/>
</dbReference>
<dbReference type="NCBIfam" id="NF000948">
    <property type="entry name" value="PRK00095.1-1"/>
    <property type="match status" value="1"/>
</dbReference>
<dbReference type="HAMAP" id="MF_00149">
    <property type="entry name" value="DNA_mis_repair"/>
    <property type="match status" value="1"/>
</dbReference>
<dbReference type="InterPro" id="IPR014762">
    <property type="entry name" value="DNA_mismatch_repair_CS"/>
</dbReference>
<feature type="compositionally biased region" description="Low complexity" evidence="6">
    <location>
        <begin position="386"/>
        <end position="398"/>
    </location>
</feature>
<dbReference type="InterPro" id="IPR038973">
    <property type="entry name" value="MutL/Mlh/Pms-like"/>
</dbReference>
<gene>
    <name evidence="5 9" type="primary">mutL</name>
    <name evidence="9" type="ORF">GCM10007895_10470</name>
</gene>
<dbReference type="Proteomes" id="UP001161422">
    <property type="component" value="Unassembled WGS sequence"/>
</dbReference>
<feature type="region of interest" description="Disordered" evidence="6">
    <location>
        <begin position="334"/>
        <end position="430"/>
    </location>
</feature>
<dbReference type="CDD" id="cd03482">
    <property type="entry name" value="MutL_Trans_MutL"/>
    <property type="match status" value="1"/>
</dbReference>
<dbReference type="InterPro" id="IPR037198">
    <property type="entry name" value="MutL_C_sf"/>
</dbReference>
<dbReference type="RefSeq" id="WP_095505729.1">
    <property type="nucleotide sequence ID" value="NZ_BSNC01000003.1"/>
</dbReference>
<reference evidence="9" key="1">
    <citation type="journal article" date="2014" name="Int. J. Syst. Evol. Microbiol.">
        <title>Complete genome sequence of Corynebacterium casei LMG S-19264T (=DSM 44701T), isolated from a smear-ripened cheese.</title>
        <authorList>
            <consortium name="US DOE Joint Genome Institute (JGI-PGF)"/>
            <person name="Walter F."/>
            <person name="Albersmeier A."/>
            <person name="Kalinowski J."/>
            <person name="Ruckert C."/>
        </authorList>
    </citation>
    <scope>NUCLEOTIDE SEQUENCE</scope>
    <source>
        <strain evidence="9">NBRC 101628</strain>
    </source>
</reference>
<dbReference type="Pfam" id="PF08676">
    <property type="entry name" value="MutL_C"/>
    <property type="match status" value="1"/>
</dbReference>
<dbReference type="SUPFAM" id="SSF54211">
    <property type="entry name" value="Ribosomal protein S5 domain 2-like"/>
    <property type="match status" value="1"/>
</dbReference>
<protein>
    <recommendedName>
        <fullName evidence="2 5">DNA mismatch repair protein MutL</fullName>
    </recommendedName>
</protein>
<comment type="caution">
    <text evidence="9">The sequence shown here is derived from an EMBL/GenBank/DDBJ whole genome shotgun (WGS) entry which is preliminary data.</text>
</comment>
<sequence>MAQIQVLPPQLANQIAAGEVVERPASVVKELVENSLDAGATRVDIEIQGGGARLIRIRDNGKGIEKEQLALALERHATSKLASLEDLDAILSFGFRGEALASISSVARLTLISRPKDQAQAWQAFAEGRQMEVQLQPAAHPVGTTIEVADLFFNTPARRRFLKSDKTEIGHIDEWLKRVALARPDIHLSLSHNGKLLRSFRPAKDEKGYRARLQQVCGKDFVAHALAIQCQHDDLSISGHLQLGGEPSAHHPQYFYVNGRLVRDRLINHAVKQAFAECGRDAIAGYVLMLQIDPAQVDVNVHPAKHEVRFHQSRLVHDFVVQALVSAINQGQDLSLDDSIDPPSVHTEPQSAQPQSEVDPYADQSRDYPSQLSPYQASPATPAGGYSSTRSPSSSYSRGVERGGVGVQSGGARGGGSSTGARHHSSSQDPRAFSNYQTLMQGSVVPEANSRMPALLAERYWVRVEADTISLLDLDIVEQHTLQWRCQSDLESNGQLTGQPLLLPLSMPMQAEWKRLLAPLHESLAALGFQLEVRAGKLVLMQVPAFLRQRDMSQLMPNVLDQLSAQSLSAFELLPLLVADASRTQTPEQLWARVKNATEAQQQLLWQSAIECPWQDWLEQSAAAK</sequence>
<dbReference type="Pfam" id="PF13589">
    <property type="entry name" value="HATPase_c_3"/>
    <property type="match status" value="1"/>
</dbReference>
<dbReference type="InterPro" id="IPR002099">
    <property type="entry name" value="MutL/Mlh/PMS"/>
</dbReference>
<dbReference type="GO" id="GO:0005524">
    <property type="term" value="F:ATP binding"/>
    <property type="evidence" value="ECO:0007669"/>
    <property type="project" value="InterPro"/>
</dbReference>
<dbReference type="GO" id="GO:0030983">
    <property type="term" value="F:mismatched DNA binding"/>
    <property type="evidence" value="ECO:0007669"/>
    <property type="project" value="InterPro"/>
</dbReference>
<keyword evidence="3 5" id="KW-0227">DNA damage</keyword>
<dbReference type="Gene3D" id="3.30.565.10">
    <property type="entry name" value="Histidine kinase-like ATPase, C-terminal domain"/>
    <property type="match status" value="1"/>
</dbReference>
<comment type="similarity">
    <text evidence="1 5">Belongs to the DNA mismatch repair MutL/HexB family.</text>
</comment>
<evidence type="ECO:0000256" key="3">
    <source>
        <dbReference type="ARBA" id="ARBA00022763"/>
    </source>
</evidence>
<feature type="compositionally biased region" description="Gly residues" evidence="6">
    <location>
        <begin position="402"/>
        <end position="418"/>
    </location>
</feature>
<evidence type="ECO:0000259" key="7">
    <source>
        <dbReference type="SMART" id="SM00853"/>
    </source>
</evidence>
<dbReference type="Gene3D" id="3.30.230.10">
    <property type="match status" value="1"/>
</dbReference>
<dbReference type="InterPro" id="IPR020568">
    <property type="entry name" value="Ribosomal_Su5_D2-typ_SF"/>
</dbReference>
<dbReference type="InterPro" id="IPR014790">
    <property type="entry name" value="MutL_C"/>
</dbReference>
<dbReference type="SUPFAM" id="SSF118116">
    <property type="entry name" value="DNA mismatch repair protein MutL"/>
    <property type="match status" value="1"/>
</dbReference>
<dbReference type="SUPFAM" id="SSF55874">
    <property type="entry name" value="ATPase domain of HSP90 chaperone/DNA topoisomerase II/histidine kinase"/>
    <property type="match status" value="1"/>
</dbReference>
<dbReference type="PROSITE" id="PS00058">
    <property type="entry name" value="DNA_MISMATCH_REPAIR_1"/>
    <property type="match status" value="1"/>
</dbReference>
<dbReference type="FunFam" id="3.30.565.10:FF:000003">
    <property type="entry name" value="DNA mismatch repair endonuclease MutL"/>
    <property type="match status" value="1"/>
</dbReference>
<evidence type="ECO:0000256" key="6">
    <source>
        <dbReference type="SAM" id="MobiDB-lite"/>
    </source>
</evidence>
<feature type="compositionally biased region" description="Polar residues" evidence="6">
    <location>
        <begin position="367"/>
        <end position="379"/>
    </location>
</feature>
<accession>A0AA37VUL2</accession>
<dbReference type="InterPro" id="IPR042121">
    <property type="entry name" value="MutL_C_regsub"/>
</dbReference>
<evidence type="ECO:0000256" key="4">
    <source>
        <dbReference type="ARBA" id="ARBA00023204"/>
    </source>
</evidence>
<dbReference type="InterPro" id="IPR020667">
    <property type="entry name" value="DNA_mismatch_repair_MutL"/>
</dbReference>
<evidence type="ECO:0000259" key="8">
    <source>
        <dbReference type="SMART" id="SM01340"/>
    </source>
</evidence>
<proteinExistence type="inferred from homology"/>
<evidence type="ECO:0000256" key="1">
    <source>
        <dbReference type="ARBA" id="ARBA00006082"/>
    </source>
</evidence>
<dbReference type="CDD" id="cd16926">
    <property type="entry name" value="HATPase_MutL-MLH-PMS-like"/>
    <property type="match status" value="1"/>
</dbReference>
<dbReference type="Gene3D" id="3.30.1370.100">
    <property type="entry name" value="MutL, C-terminal domain, regulatory subdomain"/>
    <property type="match status" value="1"/>
</dbReference>
<evidence type="ECO:0000313" key="10">
    <source>
        <dbReference type="Proteomes" id="UP001161422"/>
    </source>
</evidence>
<dbReference type="InterPro" id="IPR036890">
    <property type="entry name" value="HATPase_C_sf"/>
</dbReference>
<dbReference type="GO" id="GO:0016887">
    <property type="term" value="F:ATP hydrolysis activity"/>
    <property type="evidence" value="ECO:0007669"/>
    <property type="project" value="InterPro"/>
</dbReference>
<dbReference type="AlphaFoldDB" id="A0AA37VUL2"/>
<dbReference type="GO" id="GO:0032300">
    <property type="term" value="C:mismatch repair complex"/>
    <property type="evidence" value="ECO:0007669"/>
    <property type="project" value="InterPro"/>
</dbReference>
<organism evidence="9 10">
    <name type="scientific">Paraferrimonas sedimenticola</name>
    <dbReference type="NCBI Taxonomy" id="375674"/>
    <lineage>
        <taxon>Bacteria</taxon>
        <taxon>Pseudomonadati</taxon>
        <taxon>Pseudomonadota</taxon>
        <taxon>Gammaproteobacteria</taxon>
        <taxon>Alteromonadales</taxon>
        <taxon>Ferrimonadaceae</taxon>
        <taxon>Paraferrimonas</taxon>
    </lineage>
</organism>